<dbReference type="eggNOG" id="ENOG5030X20">
    <property type="taxonomic scope" value="Bacteria"/>
</dbReference>
<dbReference type="KEGG" id="cyt:cce_3200"/>
<sequence length="270" mass="31291">MPPEILKVLDDFNKKNLGIVEKYIYDKFKEKLGIISSIIQIVLVGVSCPNNFQLDNLLSLFRQEAGIKRSIDKCYEIITYSLLETVVNQLEAEITVKIPEKNYLLLQEFSDLSKVLLNVNPDKPEWTELAHIYRVGVTNAADRGLDMWANFGPVIQVKHLTLNSAQVETIVDQIESDHIIIVCRDADASVISILMKQIGWGKRVRGIVKESQLIEWYNRCLRGKFSHQISQPLMNLLQKSFEEEFPEVTEIIEFYQERQYTKIQLSQMWQ</sequence>
<organism evidence="1 2">
    <name type="scientific">Crocosphaera subtropica (strain ATCC 51142 / BH68)</name>
    <name type="common">Cyanothece sp. (strain ATCC 51142)</name>
    <dbReference type="NCBI Taxonomy" id="43989"/>
    <lineage>
        <taxon>Bacteria</taxon>
        <taxon>Bacillati</taxon>
        <taxon>Cyanobacteriota</taxon>
        <taxon>Cyanophyceae</taxon>
        <taxon>Oscillatoriophycideae</taxon>
        <taxon>Chroococcales</taxon>
        <taxon>Aphanothecaceae</taxon>
        <taxon>Crocosphaera</taxon>
        <taxon>Crocosphaera subtropica</taxon>
    </lineage>
</organism>
<gene>
    <name evidence="1" type="ordered locus">cce_3200</name>
</gene>
<keyword evidence="2" id="KW-1185">Reference proteome</keyword>
<dbReference type="STRING" id="43989.cce_3200"/>
<dbReference type="Pfam" id="PF09554">
    <property type="entry name" value="RE_HaeII"/>
    <property type="match status" value="1"/>
</dbReference>
<proteinExistence type="predicted"/>
<protein>
    <submittedName>
        <fullName evidence="1">Type II restriction enzyme HaeII</fullName>
    </submittedName>
</protein>
<dbReference type="Proteomes" id="UP000001203">
    <property type="component" value="Chromosome circular"/>
</dbReference>
<accession>B1WXK7</accession>
<name>B1WXK7_CROS5</name>
<dbReference type="REBASE" id="17690">
    <property type="entry name" value="Csp68KORF3196P"/>
</dbReference>
<dbReference type="InterPro" id="IPR019058">
    <property type="entry name" value="Restrct_endonuc_II_HaeII"/>
</dbReference>
<reference evidence="1 2" key="1">
    <citation type="journal article" date="2008" name="Proc. Natl. Acad. Sci. U.S.A.">
        <title>The genome of Cyanothece 51142, a unicellular diazotrophic cyanobacterium important in the marine nitrogen cycle.</title>
        <authorList>
            <person name="Welsh E.A."/>
            <person name="Liberton M."/>
            <person name="Stoeckel J."/>
            <person name="Loh T."/>
            <person name="Elvitigala T."/>
            <person name="Wang C."/>
            <person name="Wollam A."/>
            <person name="Fulton R.S."/>
            <person name="Clifton S.W."/>
            <person name="Jacobs J.M."/>
            <person name="Aurora R."/>
            <person name="Ghosh B.K."/>
            <person name="Sherman L.A."/>
            <person name="Smith R.D."/>
            <person name="Wilson R.K."/>
            <person name="Pakrasi H.B."/>
        </authorList>
    </citation>
    <scope>NUCLEOTIDE SEQUENCE [LARGE SCALE GENOMIC DNA]</scope>
    <source>
        <strain evidence="2">ATCC 51142 / BH68</strain>
    </source>
</reference>
<dbReference type="AlphaFoldDB" id="B1WXK7"/>
<evidence type="ECO:0000313" key="2">
    <source>
        <dbReference type="Proteomes" id="UP000001203"/>
    </source>
</evidence>
<dbReference type="EMBL" id="CP000806">
    <property type="protein sequence ID" value="ACB52548.1"/>
    <property type="molecule type" value="Genomic_DNA"/>
</dbReference>
<evidence type="ECO:0000313" key="1">
    <source>
        <dbReference type="EMBL" id="ACB52548.1"/>
    </source>
</evidence>
<dbReference type="HOGENOM" id="CLU_070297_0_0_3"/>